<evidence type="ECO:0000313" key="2">
    <source>
        <dbReference type="EMBL" id="ACL42717.1"/>
    </source>
</evidence>
<organism evidence="2">
    <name type="scientific">Cyanothece sp. (strain PCC 7425 / ATCC 29141)</name>
    <dbReference type="NCBI Taxonomy" id="395961"/>
    <lineage>
        <taxon>Bacteria</taxon>
        <taxon>Bacillati</taxon>
        <taxon>Cyanobacteriota</taxon>
        <taxon>Cyanophyceae</taxon>
        <taxon>Gomontiellales</taxon>
        <taxon>Cyanothecaceae</taxon>
        <taxon>Cyanothece</taxon>
    </lineage>
</organism>
<proteinExistence type="predicted"/>
<dbReference type="HOGENOM" id="CLU_2896573_0_0_3"/>
<evidence type="ECO:0008006" key="3">
    <source>
        <dbReference type="Google" id="ProtNLM"/>
    </source>
</evidence>
<protein>
    <recommendedName>
        <fullName evidence="3">Microviridin/marinostatin family tricyclic proteinase inhibitor</fullName>
    </recommendedName>
</protein>
<reference evidence="2" key="1">
    <citation type="submission" date="2009-01" db="EMBL/GenBank/DDBJ databases">
        <title>Complete sequence of chromosome Cyanothece sp. PCC 7425.</title>
        <authorList>
            <consortium name="US DOE Joint Genome Institute"/>
            <person name="Lucas S."/>
            <person name="Copeland A."/>
            <person name="Lapidus A."/>
            <person name="Glavina del Rio T."/>
            <person name="Dalin E."/>
            <person name="Tice H."/>
            <person name="Bruce D."/>
            <person name="Goodwin L."/>
            <person name="Pitluck S."/>
            <person name="Sims D."/>
            <person name="Meineke L."/>
            <person name="Brettin T."/>
            <person name="Detter J.C."/>
            <person name="Han C."/>
            <person name="Larimer F."/>
            <person name="Land M."/>
            <person name="Hauser L."/>
            <person name="Kyrpides N."/>
            <person name="Ovchinnikova G."/>
            <person name="Liberton M."/>
            <person name="Stoeckel J."/>
            <person name="Banerjee A."/>
            <person name="Singh A."/>
            <person name="Page L."/>
            <person name="Sato H."/>
            <person name="Zhao L."/>
            <person name="Sherman L."/>
            <person name="Pakrasi H."/>
            <person name="Richardson P."/>
        </authorList>
    </citation>
    <scope>NUCLEOTIDE SEQUENCE</scope>
    <source>
        <strain evidence="2">PCC 7425</strain>
    </source>
</reference>
<evidence type="ECO:0000256" key="1">
    <source>
        <dbReference type="SAM" id="MobiDB-lite"/>
    </source>
</evidence>
<name>B8HSS0_CYAP4</name>
<dbReference type="STRING" id="395961.Cyan7425_0324"/>
<dbReference type="InterPro" id="IPR022217">
    <property type="entry name" value="Prot_inh_I10_marinostatin"/>
</dbReference>
<accession>B8HSS0</accession>
<feature type="region of interest" description="Disordered" evidence="1">
    <location>
        <begin position="31"/>
        <end position="62"/>
    </location>
</feature>
<dbReference type="KEGG" id="cyn:Cyan7425_0324"/>
<dbReference type="NCBIfam" id="NF033738">
    <property type="entry name" value="microvirid_RiPP"/>
    <property type="match status" value="1"/>
</dbReference>
<dbReference type="AlphaFoldDB" id="B8HSS0"/>
<sequence>MSDINKQDASAKAVPFFARYLEEQEVSQELSQEELEGLSGARTTLKYPSDSDEGDISGSWRN</sequence>
<dbReference type="EMBL" id="CP001344">
    <property type="protein sequence ID" value="ACL42717.1"/>
    <property type="molecule type" value="Genomic_DNA"/>
</dbReference>
<gene>
    <name evidence="2" type="ordered locus">Cyan7425_0324</name>
</gene>
<dbReference type="Pfam" id="PF12559">
    <property type="entry name" value="Inhibitor_I10"/>
    <property type="match status" value="1"/>
</dbReference>